<sequence length="494" mass="54818">MALKQPDSQPLNDKMLSVTSHVILITLTNQELDNLNISTKSLENGGQTVPTDLNLKDEDRNFIWPATPSVFKGQVALYHCHILVFHEFPMMVETISSILAYRGVKMHIINGTHSCEQCDQVIDDFINSKDPEKWILLSPSVGSVGLNLTCVDVVIMLVGVEQIIGQSTWLTQDKPVHIYYLIALQTTDVLMFTLAQEKGEMLETLLTKGTNLKLQKILDNEEDEDDIDLGVEEDRPKKVSGSRMPKKKLMAATTKASMKQAPSRPVTDKEESTKEKHVKGNRKATAKQAAQPPAVEDPVKRKRKAKAKSREFVELSTVEESMKEESVKGLGRVKRKGKAKVSMKQVSKKPEAKVKKRMQHCAAARDAKKDMSDGAYQSKEELVPQPVKRSTSSSSDEDFGKQTVTAQASQWPTEDNNLAMDIDDQSQAVPPSSKGNDNNQDLEQPAEDINSSMVGDSPAMDVDVHLSLTLQPCGQPMRITLPTPTGMQTPCRWV</sequence>
<dbReference type="Proteomes" id="UP000807025">
    <property type="component" value="Unassembled WGS sequence"/>
</dbReference>
<reference evidence="4" key="1">
    <citation type="submission" date="2020-11" db="EMBL/GenBank/DDBJ databases">
        <authorList>
            <consortium name="DOE Joint Genome Institute"/>
            <person name="Ahrendt S."/>
            <person name="Riley R."/>
            <person name="Andreopoulos W."/>
            <person name="Labutti K."/>
            <person name="Pangilinan J."/>
            <person name="Ruiz-Duenas F.J."/>
            <person name="Barrasa J.M."/>
            <person name="Sanchez-Garcia M."/>
            <person name="Camarero S."/>
            <person name="Miyauchi S."/>
            <person name="Serrano A."/>
            <person name="Linde D."/>
            <person name="Babiker R."/>
            <person name="Drula E."/>
            <person name="Ayuso-Fernandez I."/>
            <person name="Pacheco R."/>
            <person name="Padilla G."/>
            <person name="Ferreira P."/>
            <person name="Barriuso J."/>
            <person name="Kellner H."/>
            <person name="Castanera R."/>
            <person name="Alfaro M."/>
            <person name="Ramirez L."/>
            <person name="Pisabarro A.G."/>
            <person name="Kuo A."/>
            <person name="Tritt A."/>
            <person name="Lipzen A."/>
            <person name="He G."/>
            <person name="Yan M."/>
            <person name="Ng V."/>
            <person name="Cullen D."/>
            <person name="Martin F."/>
            <person name="Rosso M.-N."/>
            <person name="Henrissat B."/>
            <person name="Hibbett D."/>
            <person name="Martinez A.T."/>
            <person name="Grigoriev I.V."/>
        </authorList>
    </citation>
    <scope>NUCLEOTIDE SEQUENCE</scope>
    <source>
        <strain evidence="4">ATCC 90797</strain>
    </source>
</reference>
<feature type="region of interest" description="Disordered" evidence="2">
    <location>
        <begin position="227"/>
        <end position="310"/>
    </location>
</feature>
<feature type="compositionally biased region" description="Basic residues" evidence="2">
    <location>
        <begin position="238"/>
        <end position="249"/>
    </location>
</feature>
<dbReference type="OrthoDB" id="3270319at2759"/>
<dbReference type="SUPFAM" id="SSF52540">
    <property type="entry name" value="P-loop containing nucleoside triphosphate hydrolases"/>
    <property type="match status" value="1"/>
</dbReference>
<gene>
    <name evidence="4" type="ORF">BDN71DRAFT_1432613</name>
</gene>
<feature type="region of interest" description="Disordered" evidence="2">
    <location>
        <begin position="323"/>
        <end position="444"/>
    </location>
</feature>
<evidence type="ECO:0000256" key="2">
    <source>
        <dbReference type="SAM" id="MobiDB-lite"/>
    </source>
</evidence>
<feature type="compositionally biased region" description="Basic and acidic residues" evidence="2">
    <location>
        <begin position="363"/>
        <end position="382"/>
    </location>
</feature>
<dbReference type="PANTHER" id="PTHR45766">
    <property type="entry name" value="DNA ANNEALING HELICASE AND ENDONUCLEASE ZRANB3 FAMILY MEMBER"/>
    <property type="match status" value="1"/>
</dbReference>
<dbReference type="GO" id="GO:0016787">
    <property type="term" value="F:hydrolase activity"/>
    <property type="evidence" value="ECO:0007669"/>
    <property type="project" value="UniProtKB-KW"/>
</dbReference>
<feature type="compositionally biased region" description="Basic residues" evidence="2">
    <location>
        <begin position="276"/>
        <end position="285"/>
    </location>
</feature>
<evidence type="ECO:0000313" key="4">
    <source>
        <dbReference type="EMBL" id="KAF9493261.1"/>
    </source>
</evidence>
<feature type="domain" description="Helicase C-terminal" evidence="3">
    <location>
        <begin position="82"/>
        <end position="157"/>
    </location>
</feature>
<comment type="caution">
    <text evidence="4">The sequence shown here is derived from an EMBL/GenBank/DDBJ whole genome shotgun (WGS) entry which is preliminary data.</text>
</comment>
<feature type="compositionally biased region" description="Basic and acidic residues" evidence="2">
    <location>
        <begin position="266"/>
        <end position="275"/>
    </location>
</feature>
<dbReference type="Gene3D" id="3.40.50.300">
    <property type="entry name" value="P-loop containing nucleotide triphosphate hydrolases"/>
    <property type="match status" value="1"/>
</dbReference>
<accession>A0A9P5ZWX0</accession>
<proteinExistence type="predicted"/>
<dbReference type="GO" id="GO:0006281">
    <property type="term" value="P:DNA repair"/>
    <property type="evidence" value="ECO:0007669"/>
    <property type="project" value="TreeGrafter"/>
</dbReference>
<protein>
    <recommendedName>
        <fullName evidence="3">Helicase C-terminal domain-containing protein</fullName>
    </recommendedName>
</protein>
<dbReference type="InterPro" id="IPR027417">
    <property type="entry name" value="P-loop_NTPase"/>
</dbReference>
<dbReference type="CDD" id="cd18793">
    <property type="entry name" value="SF2_C_SNF"/>
    <property type="match status" value="1"/>
</dbReference>
<feature type="compositionally biased region" description="Basic residues" evidence="2">
    <location>
        <begin position="331"/>
        <end position="341"/>
    </location>
</feature>
<keyword evidence="1" id="KW-0378">Hydrolase</keyword>
<dbReference type="InterPro" id="IPR001650">
    <property type="entry name" value="Helicase_C-like"/>
</dbReference>
<dbReference type="AlphaFoldDB" id="A0A9P5ZWX0"/>
<dbReference type="EMBL" id="MU154588">
    <property type="protein sequence ID" value="KAF9493261.1"/>
    <property type="molecule type" value="Genomic_DNA"/>
</dbReference>
<evidence type="ECO:0000259" key="3">
    <source>
        <dbReference type="Pfam" id="PF00271"/>
    </source>
</evidence>
<dbReference type="InterPro" id="IPR049730">
    <property type="entry name" value="SNF2/RAD54-like_C"/>
</dbReference>
<name>A0A9P5ZWX0_PLEER</name>
<evidence type="ECO:0000313" key="5">
    <source>
        <dbReference type="Proteomes" id="UP000807025"/>
    </source>
</evidence>
<feature type="compositionally biased region" description="Polar residues" evidence="2">
    <location>
        <begin position="402"/>
        <end position="416"/>
    </location>
</feature>
<dbReference type="Pfam" id="PF00271">
    <property type="entry name" value="Helicase_C"/>
    <property type="match status" value="1"/>
</dbReference>
<dbReference type="GO" id="GO:0031297">
    <property type="term" value="P:replication fork processing"/>
    <property type="evidence" value="ECO:0007669"/>
    <property type="project" value="TreeGrafter"/>
</dbReference>
<organism evidence="4 5">
    <name type="scientific">Pleurotus eryngii</name>
    <name type="common">Boletus of the steppes</name>
    <dbReference type="NCBI Taxonomy" id="5323"/>
    <lineage>
        <taxon>Eukaryota</taxon>
        <taxon>Fungi</taxon>
        <taxon>Dikarya</taxon>
        <taxon>Basidiomycota</taxon>
        <taxon>Agaricomycotina</taxon>
        <taxon>Agaricomycetes</taxon>
        <taxon>Agaricomycetidae</taxon>
        <taxon>Agaricales</taxon>
        <taxon>Pleurotineae</taxon>
        <taxon>Pleurotaceae</taxon>
        <taxon>Pleurotus</taxon>
    </lineage>
</organism>
<evidence type="ECO:0000256" key="1">
    <source>
        <dbReference type="ARBA" id="ARBA00022801"/>
    </source>
</evidence>
<keyword evidence="5" id="KW-1185">Reference proteome</keyword>
<dbReference type="PANTHER" id="PTHR45766:SF6">
    <property type="entry name" value="SWI_SNF-RELATED MATRIX-ASSOCIATED ACTIN-DEPENDENT REGULATOR OF CHROMATIN SUBFAMILY A-LIKE PROTEIN 1"/>
    <property type="match status" value="1"/>
</dbReference>
<feature type="compositionally biased region" description="Polar residues" evidence="2">
    <location>
        <begin position="425"/>
        <end position="442"/>
    </location>
</feature>